<accession>F2TX31</accession>
<dbReference type="AlphaFoldDB" id="F2TX31"/>
<dbReference type="GeneID" id="16078712"/>
<protein>
    <submittedName>
        <fullName evidence="1">Uncharacterized protein</fullName>
    </submittedName>
</protein>
<keyword evidence="2" id="KW-1185">Reference proteome</keyword>
<dbReference type="InParanoid" id="F2TX31"/>
<proteinExistence type="predicted"/>
<evidence type="ECO:0000313" key="2">
    <source>
        <dbReference type="Proteomes" id="UP000007799"/>
    </source>
</evidence>
<evidence type="ECO:0000313" key="1">
    <source>
        <dbReference type="EMBL" id="EGD75940.1"/>
    </source>
</evidence>
<dbReference type="RefSeq" id="XP_004998116.1">
    <property type="nucleotide sequence ID" value="XM_004998059.1"/>
</dbReference>
<sequence length="334" mass="36855">MRGGWRGLLSHVKRLDTKDRVTKRDVEDVLRACQAIGRQEGAMEDVIYHMCTAFASSSKLKRKMPETCHFLLPASDTTATTICANARAAPEVQAIITALNATDGSDDDVMAALETWTVASLGFNALSETLTACPQNSLPSAAFWIAILSQEDALEDVLWRCDRWAAVLRRVSKFEASQDAALAVIGAMLSSKFSTIATLTRHLMRERIFSPVSLVKYYTSLPRAFISSRTFPLVQEAVRACQPDAGFSEEVERVLQTVVSKLSQQINTEDSETCAQLLCQRFRSFFDEFVAGCTRQEIQGVMADIDFVSTIPCVTELAQTISSVLEDEDDGDDL</sequence>
<organism evidence="2">
    <name type="scientific">Salpingoeca rosetta (strain ATCC 50818 / BSB-021)</name>
    <dbReference type="NCBI Taxonomy" id="946362"/>
    <lineage>
        <taxon>Eukaryota</taxon>
        <taxon>Choanoflagellata</taxon>
        <taxon>Craspedida</taxon>
        <taxon>Salpingoecidae</taxon>
        <taxon>Salpingoeca</taxon>
    </lineage>
</organism>
<name>F2TX31_SALR5</name>
<dbReference type="Proteomes" id="UP000007799">
    <property type="component" value="Unassembled WGS sequence"/>
</dbReference>
<reference evidence="1" key="1">
    <citation type="submission" date="2009-08" db="EMBL/GenBank/DDBJ databases">
        <title>Annotation of Salpingoeca rosetta.</title>
        <authorList>
            <consortium name="The Broad Institute Genome Sequencing Platform"/>
            <person name="Russ C."/>
            <person name="Cuomo C."/>
            <person name="Burger G."/>
            <person name="Gray M.W."/>
            <person name="Holland P.W.H."/>
            <person name="King N."/>
            <person name="Lang F.B.F."/>
            <person name="Roger A.J."/>
            <person name="Ruiz-Trillo I."/>
            <person name="Young S.K."/>
            <person name="Zeng Q."/>
            <person name="Gargeya S."/>
            <person name="Alvarado L."/>
            <person name="Berlin A."/>
            <person name="Chapman S.B."/>
            <person name="Chen Z."/>
            <person name="Freedman E."/>
            <person name="Gellesch M."/>
            <person name="Goldberg J."/>
            <person name="Griggs A."/>
            <person name="Gujja S."/>
            <person name="Heilman E."/>
            <person name="Heiman D."/>
            <person name="Howarth C."/>
            <person name="Mehta T."/>
            <person name="Neiman D."/>
            <person name="Pearson M."/>
            <person name="Roberts A."/>
            <person name="Saif S."/>
            <person name="Shea T."/>
            <person name="Shenoy N."/>
            <person name="Sisk P."/>
            <person name="Stolte C."/>
            <person name="Sykes S."/>
            <person name="White J."/>
            <person name="Yandava C."/>
            <person name="Haas B."/>
            <person name="Nusbaum C."/>
            <person name="Birren B."/>
        </authorList>
    </citation>
    <scope>NUCLEOTIDE SEQUENCE [LARGE SCALE GENOMIC DNA]</scope>
    <source>
        <strain evidence="1">ATCC 50818</strain>
    </source>
</reference>
<dbReference type="KEGG" id="sre:PTSG_00647"/>
<dbReference type="EMBL" id="GL832956">
    <property type="protein sequence ID" value="EGD75940.1"/>
    <property type="molecule type" value="Genomic_DNA"/>
</dbReference>
<gene>
    <name evidence="1" type="ORF">PTSG_00647</name>
</gene>